<dbReference type="GO" id="GO:0080008">
    <property type="term" value="C:Cul4-RING E3 ubiquitin ligase complex"/>
    <property type="evidence" value="ECO:0007669"/>
    <property type="project" value="TreeGrafter"/>
</dbReference>
<dbReference type="Pfam" id="PF00400">
    <property type="entry name" value="WD40"/>
    <property type="match status" value="1"/>
</dbReference>
<evidence type="ECO:0000313" key="5">
    <source>
        <dbReference type="Proteomes" id="UP000267029"/>
    </source>
</evidence>
<evidence type="ECO:0000313" key="4">
    <source>
        <dbReference type="EMBL" id="VDD83548.1"/>
    </source>
</evidence>
<dbReference type="InterPro" id="IPR036322">
    <property type="entry name" value="WD40_repeat_dom_sf"/>
</dbReference>
<dbReference type="InterPro" id="IPR015943">
    <property type="entry name" value="WD40/YVTN_repeat-like_dom_sf"/>
</dbReference>
<protein>
    <submittedName>
        <fullName evidence="4">Uncharacterized protein</fullName>
    </submittedName>
</protein>
<evidence type="ECO:0000256" key="3">
    <source>
        <dbReference type="PROSITE-ProRule" id="PRU00221"/>
    </source>
</evidence>
<dbReference type="InterPro" id="IPR045151">
    <property type="entry name" value="DCAF8"/>
</dbReference>
<dbReference type="STRING" id="53468.A0A3P6HXJ8"/>
<dbReference type="AlphaFoldDB" id="A0A3P6HXJ8"/>
<dbReference type="PANTHER" id="PTHR15574">
    <property type="entry name" value="WD REPEAT DOMAIN-CONTAINING FAMILY"/>
    <property type="match status" value="1"/>
</dbReference>
<accession>A0A3P6HXJ8</accession>
<keyword evidence="1 3" id="KW-0853">WD repeat</keyword>
<feature type="repeat" description="WD" evidence="3">
    <location>
        <begin position="42"/>
        <end position="83"/>
    </location>
</feature>
<evidence type="ECO:0000256" key="2">
    <source>
        <dbReference type="ARBA" id="ARBA00022737"/>
    </source>
</evidence>
<keyword evidence="5" id="KW-1185">Reference proteome</keyword>
<proteinExistence type="predicted"/>
<evidence type="ECO:0000256" key="1">
    <source>
        <dbReference type="ARBA" id="ARBA00022574"/>
    </source>
</evidence>
<dbReference type="Gene3D" id="2.130.10.10">
    <property type="entry name" value="YVTN repeat-like/Quinoprotein amine dehydrogenase"/>
    <property type="match status" value="1"/>
</dbReference>
<dbReference type="EMBL" id="UXSR01005761">
    <property type="protein sequence ID" value="VDD83548.1"/>
    <property type="molecule type" value="Genomic_DNA"/>
</dbReference>
<dbReference type="Proteomes" id="UP000267029">
    <property type="component" value="Unassembled WGS sequence"/>
</dbReference>
<sequence>MTADMTAGTRTNPNWMISTFNRLFRRCHPFALFYAKYSFRPFKHHSGCVNALNFSHSGHLIASGSDDQRVAVTDFYSGKLITRFHSGHKLNVFQVCLIYYLLLLYN</sequence>
<name>A0A3P6HXJ8_MESCO</name>
<dbReference type="OrthoDB" id="4869960at2759"/>
<dbReference type="GO" id="GO:0005737">
    <property type="term" value="C:cytoplasm"/>
    <property type="evidence" value="ECO:0007669"/>
    <property type="project" value="TreeGrafter"/>
</dbReference>
<reference evidence="4 5" key="1">
    <citation type="submission" date="2018-10" db="EMBL/GenBank/DDBJ databases">
        <authorList>
            <consortium name="Pathogen Informatics"/>
        </authorList>
    </citation>
    <scope>NUCLEOTIDE SEQUENCE [LARGE SCALE GENOMIC DNA]</scope>
</reference>
<dbReference type="SUPFAM" id="SSF50978">
    <property type="entry name" value="WD40 repeat-like"/>
    <property type="match status" value="1"/>
</dbReference>
<dbReference type="SMART" id="SM00320">
    <property type="entry name" value="WD40"/>
    <property type="match status" value="1"/>
</dbReference>
<dbReference type="InterPro" id="IPR001680">
    <property type="entry name" value="WD40_rpt"/>
</dbReference>
<dbReference type="PROSITE" id="PS50082">
    <property type="entry name" value="WD_REPEATS_2"/>
    <property type="match status" value="1"/>
</dbReference>
<organism evidence="4 5">
    <name type="scientific">Mesocestoides corti</name>
    <name type="common">Flatworm</name>
    <dbReference type="NCBI Taxonomy" id="53468"/>
    <lineage>
        <taxon>Eukaryota</taxon>
        <taxon>Metazoa</taxon>
        <taxon>Spiralia</taxon>
        <taxon>Lophotrochozoa</taxon>
        <taxon>Platyhelminthes</taxon>
        <taxon>Cestoda</taxon>
        <taxon>Eucestoda</taxon>
        <taxon>Cyclophyllidea</taxon>
        <taxon>Mesocestoididae</taxon>
        <taxon>Mesocestoides</taxon>
    </lineage>
</organism>
<keyword evidence="2" id="KW-0677">Repeat</keyword>
<dbReference type="PANTHER" id="PTHR15574:SF21">
    <property type="entry name" value="DDB1- AND CUL4-ASSOCIATED FACTOR 8"/>
    <property type="match status" value="1"/>
</dbReference>
<gene>
    <name evidence="4" type="ORF">MCOS_LOCUS9551</name>
</gene>